<dbReference type="Pfam" id="PF10842">
    <property type="entry name" value="DUF2642"/>
    <property type="match status" value="1"/>
</dbReference>
<dbReference type="EMBL" id="JBHUME010000009">
    <property type="protein sequence ID" value="MFD2613866.1"/>
    <property type="molecule type" value="Genomic_DNA"/>
</dbReference>
<sequence length="84" mass="9671">MSYDAYRNENMATAMPQPQYIVEPFVFQTLSTVIGKNVALETPRGIIRGTLKDVKPDHIVVQARDSMSLFFIRIQQIIWITPEM</sequence>
<comment type="caution">
    <text evidence="1">The sequence shown here is derived from an EMBL/GenBank/DDBJ whole genome shotgun (WGS) entry which is preliminary data.</text>
</comment>
<dbReference type="Proteomes" id="UP001597541">
    <property type="component" value="Unassembled WGS sequence"/>
</dbReference>
<organism evidence="1 2">
    <name type="scientific">Paenibacillus gansuensis</name>
    <dbReference type="NCBI Taxonomy" id="306542"/>
    <lineage>
        <taxon>Bacteria</taxon>
        <taxon>Bacillati</taxon>
        <taxon>Bacillota</taxon>
        <taxon>Bacilli</taxon>
        <taxon>Bacillales</taxon>
        <taxon>Paenibacillaceae</taxon>
        <taxon>Paenibacillus</taxon>
    </lineage>
</organism>
<name>A0ABW5PFY1_9BACL</name>
<evidence type="ECO:0000313" key="2">
    <source>
        <dbReference type="Proteomes" id="UP001597541"/>
    </source>
</evidence>
<gene>
    <name evidence="1" type="ORF">ACFSUF_15725</name>
</gene>
<keyword evidence="2" id="KW-1185">Reference proteome</keyword>
<dbReference type="RefSeq" id="WP_377604103.1">
    <property type="nucleotide sequence ID" value="NZ_JBHUME010000009.1"/>
</dbReference>
<proteinExistence type="predicted"/>
<protein>
    <submittedName>
        <fullName evidence="1">YuzF family protein</fullName>
    </submittedName>
</protein>
<dbReference type="InterPro" id="IPR020139">
    <property type="entry name" value="DUF2642"/>
</dbReference>
<evidence type="ECO:0000313" key="1">
    <source>
        <dbReference type="EMBL" id="MFD2613866.1"/>
    </source>
</evidence>
<accession>A0ABW5PFY1</accession>
<reference evidence="2" key="1">
    <citation type="journal article" date="2019" name="Int. J. Syst. Evol. Microbiol.">
        <title>The Global Catalogue of Microorganisms (GCM) 10K type strain sequencing project: providing services to taxonomists for standard genome sequencing and annotation.</title>
        <authorList>
            <consortium name="The Broad Institute Genomics Platform"/>
            <consortium name="The Broad Institute Genome Sequencing Center for Infectious Disease"/>
            <person name="Wu L."/>
            <person name="Ma J."/>
        </authorList>
    </citation>
    <scope>NUCLEOTIDE SEQUENCE [LARGE SCALE GENOMIC DNA]</scope>
    <source>
        <strain evidence="2">KCTC 3950</strain>
    </source>
</reference>